<dbReference type="Gene3D" id="1.10.10.60">
    <property type="entry name" value="Homeodomain-like"/>
    <property type="match status" value="1"/>
</dbReference>
<dbReference type="InterPro" id="IPR009057">
    <property type="entry name" value="Homeodomain-like_sf"/>
</dbReference>
<dbReference type="GO" id="GO:0003677">
    <property type="term" value="F:DNA binding"/>
    <property type="evidence" value="ECO:0007669"/>
    <property type="project" value="UniProtKB-UniRule"/>
</dbReference>
<dbReference type="Proteomes" id="UP000539985">
    <property type="component" value="Unassembled WGS sequence"/>
</dbReference>
<keyword evidence="3" id="KW-0804">Transcription</keyword>
<dbReference type="InterPro" id="IPR023772">
    <property type="entry name" value="DNA-bd_HTH_TetR-type_CS"/>
</dbReference>
<gene>
    <name evidence="6" type="ORF">HX882_11860</name>
</gene>
<evidence type="ECO:0000259" key="5">
    <source>
        <dbReference type="PROSITE" id="PS50977"/>
    </source>
</evidence>
<feature type="DNA-binding region" description="H-T-H motif" evidence="4">
    <location>
        <begin position="33"/>
        <end position="52"/>
    </location>
</feature>
<dbReference type="PROSITE" id="PS50977">
    <property type="entry name" value="HTH_TETR_2"/>
    <property type="match status" value="1"/>
</dbReference>
<dbReference type="PANTHER" id="PTHR47506:SF7">
    <property type="entry name" value="TRANSCRIPTIONAL REGULATORY PROTEIN"/>
    <property type="match status" value="1"/>
</dbReference>
<feature type="domain" description="HTH tetR-type" evidence="5">
    <location>
        <begin position="10"/>
        <end position="70"/>
    </location>
</feature>
<dbReference type="PRINTS" id="PR00455">
    <property type="entry name" value="HTHTETR"/>
</dbReference>
<evidence type="ECO:0000256" key="3">
    <source>
        <dbReference type="ARBA" id="ARBA00023163"/>
    </source>
</evidence>
<protein>
    <submittedName>
        <fullName evidence="6">TetR family transcriptional regulator</fullName>
    </submittedName>
</protein>
<dbReference type="RefSeq" id="WP_177101972.1">
    <property type="nucleotide sequence ID" value="NZ_JACAQB010000006.1"/>
</dbReference>
<sequence>MPRVSRKQAELNRESITDAAARLFRERGLKGLSLVEVMGAAGLTHGGFYGHFDSKEALAAEACSRSFKQSNERWQQAAETHGQGEAARQAIVERYLSPQHRDTPGEGCPVAAFCGDLAHEDADTELRRNYVKGLETLLETYTSLLDANDPQVRQKALVQQALLVGALTLARSTRGQAISDEFLNAAKAFLLADADA</sequence>
<evidence type="ECO:0000256" key="4">
    <source>
        <dbReference type="PROSITE-ProRule" id="PRU00335"/>
    </source>
</evidence>
<accession>A0A7Y8C2G0</accession>
<dbReference type="AlphaFoldDB" id="A0A7Y8C2G0"/>
<comment type="caution">
    <text evidence="6">The sequence shown here is derived from an EMBL/GenBank/DDBJ whole genome shotgun (WGS) entry which is preliminary data.</text>
</comment>
<name>A0A7Y8C2G0_9PSED</name>
<dbReference type="PANTHER" id="PTHR47506">
    <property type="entry name" value="TRANSCRIPTIONAL REGULATORY PROTEIN"/>
    <property type="match status" value="1"/>
</dbReference>
<dbReference type="PROSITE" id="PS01081">
    <property type="entry name" value="HTH_TETR_1"/>
    <property type="match status" value="1"/>
</dbReference>
<organism evidence="6 7">
    <name type="scientific">Pseudomonas gingeri</name>
    <dbReference type="NCBI Taxonomy" id="117681"/>
    <lineage>
        <taxon>Bacteria</taxon>
        <taxon>Pseudomonadati</taxon>
        <taxon>Pseudomonadota</taxon>
        <taxon>Gammaproteobacteria</taxon>
        <taxon>Pseudomonadales</taxon>
        <taxon>Pseudomonadaceae</taxon>
        <taxon>Pseudomonas</taxon>
    </lineage>
</organism>
<evidence type="ECO:0000256" key="2">
    <source>
        <dbReference type="ARBA" id="ARBA00023125"/>
    </source>
</evidence>
<evidence type="ECO:0000313" key="6">
    <source>
        <dbReference type="EMBL" id="NWB96589.1"/>
    </source>
</evidence>
<dbReference type="SUPFAM" id="SSF48498">
    <property type="entry name" value="Tetracyclin repressor-like, C-terminal domain"/>
    <property type="match status" value="1"/>
</dbReference>
<keyword evidence="2 4" id="KW-0238">DNA-binding</keyword>
<dbReference type="InterPro" id="IPR001647">
    <property type="entry name" value="HTH_TetR"/>
</dbReference>
<dbReference type="InterPro" id="IPR036271">
    <property type="entry name" value="Tet_transcr_reg_TetR-rel_C_sf"/>
</dbReference>
<dbReference type="SUPFAM" id="SSF46689">
    <property type="entry name" value="Homeodomain-like"/>
    <property type="match status" value="1"/>
</dbReference>
<evidence type="ECO:0000313" key="7">
    <source>
        <dbReference type="Proteomes" id="UP000539985"/>
    </source>
</evidence>
<proteinExistence type="predicted"/>
<evidence type="ECO:0000256" key="1">
    <source>
        <dbReference type="ARBA" id="ARBA00023015"/>
    </source>
</evidence>
<dbReference type="Gene3D" id="1.10.357.10">
    <property type="entry name" value="Tetracycline Repressor, domain 2"/>
    <property type="match status" value="1"/>
</dbReference>
<dbReference type="EMBL" id="JACAQB010000006">
    <property type="protein sequence ID" value="NWB96589.1"/>
    <property type="molecule type" value="Genomic_DNA"/>
</dbReference>
<reference evidence="6 7" key="1">
    <citation type="submission" date="2020-04" db="EMBL/GenBank/DDBJ databases">
        <title>Molecular characterization of pseudomonads from Agaricus bisporus reveal novel blotch 2 pathogens in Western Europe.</title>
        <authorList>
            <person name="Taparia T."/>
            <person name="Krijger M."/>
            <person name="Haynes E."/>
            <person name="Elpinstone J.G."/>
            <person name="Noble R."/>
            <person name="Van Der Wolf J."/>
        </authorList>
    </citation>
    <scope>NUCLEOTIDE SEQUENCE [LARGE SCALE GENOMIC DNA]</scope>
    <source>
        <strain evidence="6 7">H7001</strain>
    </source>
</reference>
<dbReference type="Pfam" id="PF00440">
    <property type="entry name" value="TetR_N"/>
    <property type="match status" value="1"/>
</dbReference>
<keyword evidence="1" id="KW-0805">Transcription regulation</keyword>